<dbReference type="EMBL" id="CM039427">
    <property type="protein sequence ID" value="KAI4355530.1"/>
    <property type="molecule type" value="Genomic_DNA"/>
</dbReference>
<evidence type="ECO:0000313" key="2">
    <source>
        <dbReference type="Proteomes" id="UP000828941"/>
    </source>
</evidence>
<name>A0ACB9Q4M8_BAUVA</name>
<proteinExistence type="predicted"/>
<gene>
    <name evidence="1" type="ORF">L6164_004293</name>
</gene>
<comment type="caution">
    <text evidence="1">The sequence shown here is derived from an EMBL/GenBank/DDBJ whole genome shotgun (WGS) entry which is preliminary data.</text>
</comment>
<sequence length="421" mass="46986">MAYRLGGLLYRGKHFGNKKAGVFYLNSVLYHCLEESHENVLPSEGYKNAFLKITELTQLLKNVDAINGRIVDISTNSTVIDDCIEHQMDTFKSLVRVFIGSPSVQHGLKYALASSAGTQHASFAPFSKASEREAMVIDSLIKVSNFLNISAQQRKSVRLTVCPQVTQHRIWTGALGAVLSGLKSDLDSLASRGLSKDTIMGHQIVHSCSKFLAENAISSDPESSSWMKLSPSRSVDSSEPHKWEVVLEMFNDLIESLRSEARLKLHVGKLEIMKEGLAQIKDVLVDNSIGYREARHQESLVQKKLTKTLGHPSRCLFTLLLYYLYGRVTDIEVDLCGGIYESGGDNRFCLSMGRILTSDNEKMVGRGVKQLDQALGIFKFIWETAGMKGHLDLQGHIWRVGAECRTLRYRGNVYFLHGISL</sequence>
<accession>A0ACB9Q4M8</accession>
<reference evidence="1 2" key="1">
    <citation type="journal article" date="2022" name="DNA Res.">
        <title>Chromosomal-level genome assembly of the orchid tree Bauhinia variegata (Leguminosae; Cercidoideae) supports the allotetraploid origin hypothesis of Bauhinia.</title>
        <authorList>
            <person name="Zhong Y."/>
            <person name="Chen Y."/>
            <person name="Zheng D."/>
            <person name="Pang J."/>
            <person name="Liu Y."/>
            <person name="Luo S."/>
            <person name="Meng S."/>
            <person name="Qian L."/>
            <person name="Wei D."/>
            <person name="Dai S."/>
            <person name="Zhou R."/>
        </authorList>
    </citation>
    <scope>NUCLEOTIDE SEQUENCE [LARGE SCALE GENOMIC DNA]</scope>
    <source>
        <strain evidence="1">BV-YZ2020</strain>
    </source>
</reference>
<protein>
    <submittedName>
        <fullName evidence="1">Uncharacterized protein</fullName>
    </submittedName>
</protein>
<evidence type="ECO:0000313" key="1">
    <source>
        <dbReference type="EMBL" id="KAI4355530.1"/>
    </source>
</evidence>
<keyword evidence="2" id="KW-1185">Reference proteome</keyword>
<organism evidence="1 2">
    <name type="scientific">Bauhinia variegata</name>
    <name type="common">Purple orchid tree</name>
    <name type="synonym">Phanera variegata</name>
    <dbReference type="NCBI Taxonomy" id="167791"/>
    <lineage>
        <taxon>Eukaryota</taxon>
        <taxon>Viridiplantae</taxon>
        <taxon>Streptophyta</taxon>
        <taxon>Embryophyta</taxon>
        <taxon>Tracheophyta</taxon>
        <taxon>Spermatophyta</taxon>
        <taxon>Magnoliopsida</taxon>
        <taxon>eudicotyledons</taxon>
        <taxon>Gunneridae</taxon>
        <taxon>Pentapetalae</taxon>
        <taxon>rosids</taxon>
        <taxon>fabids</taxon>
        <taxon>Fabales</taxon>
        <taxon>Fabaceae</taxon>
        <taxon>Cercidoideae</taxon>
        <taxon>Cercideae</taxon>
        <taxon>Bauhiniinae</taxon>
        <taxon>Bauhinia</taxon>
    </lineage>
</organism>
<dbReference type="Proteomes" id="UP000828941">
    <property type="component" value="Chromosome 2"/>
</dbReference>